<dbReference type="EC" id="2.7.4.27" evidence="5"/>
<evidence type="ECO:0000256" key="3">
    <source>
        <dbReference type="ARBA" id="ARBA00022741"/>
    </source>
</evidence>
<evidence type="ECO:0000313" key="6">
    <source>
        <dbReference type="EMBL" id="KPJ53147.1"/>
    </source>
</evidence>
<reference evidence="6 7" key="1">
    <citation type="journal article" date="2015" name="Microbiome">
        <title>Genomic resolution of linkages in carbon, nitrogen, and sulfur cycling among widespread estuary sediment bacteria.</title>
        <authorList>
            <person name="Baker B.J."/>
            <person name="Lazar C.S."/>
            <person name="Teske A.P."/>
            <person name="Dick G.J."/>
        </authorList>
    </citation>
    <scope>NUCLEOTIDE SEQUENCE [LARGE SCALE GENOMIC DNA]</scope>
    <source>
        <strain evidence="6">DG_24</strain>
    </source>
</reference>
<feature type="binding site" evidence="5">
    <location>
        <begin position="158"/>
        <end position="165"/>
    </location>
    <ligand>
        <name>ADP</name>
        <dbReference type="ChEBI" id="CHEBI:456216"/>
    </ligand>
</feature>
<dbReference type="GO" id="GO:0043531">
    <property type="term" value="F:ADP binding"/>
    <property type="evidence" value="ECO:0007669"/>
    <property type="project" value="UniProtKB-UniRule"/>
</dbReference>
<evidence type="ECO:0000256" key="4">
    <source>
        <dbReference type="ARBA" id="ARBA00022777"/>
    </source>
</evidence>
<sequence length="292" mass="32810">MKEKDNRKSVRMRHVFAVSDGTGATIETVVKAALKQFEPTKVELRRIPNVRTSQQVEELVDDAAKLDGIIIYTMVSPKLRRKVTEDGMKNGVPTVDVFGPILTRLSDLLELSPMAKPGIFRQLDEEYFRRIEAVDYTVKHDDGGDPAGLDKAEIILVGVSRTSKTPVAIYLAYRGWKVANIPIILGIKPPRELFEVDSKKVVGMTITADRLTTLRSVRVQYLDRSQFIQYTDPAAIREELRLAEQLFAKQEWPVVDVSHKSIEETATQVMRITYGRSGVSKGEIPVEEGTEP</sequence>
<dbReference type="HAMAP" id="MF_00921">
    <property type="entry name" value="PDRP"/>
    <property type="match status" value="1"/>
</dbReference>
<dbReference type="GO" id="GO:0005524">
    <property type="term" value="F:ATP binding"/>
    <property type="evidence" value="ECO:0007669"/>
    <property type="project" value="InterPro"/>
</dbReference>
<dbReference type="PATRIC" id="fig|1703770.3.peg.746"/>
<dbReference type="Proteomes" id="UP000052008">
    <property type="component" value="Unassembled WGS sequence"/>
</dbReference>
<keyword evidence="4 5" id="KW-0418">Kinase</keyword>
<keyword evidence="3 5" id="KW-0547">Nucleotide-binding</keyword>
<dbReference type="InterPro" id="IPR005177">
    <property type="entry name" value="Kinase-pyrophosphorylase"/>
</dbReference>
<evidence type="ECO:0000256" key="5">
    <source>
        <dbReference type="HAMAP-Rule" id="MF_00921"/>
    </source>
</evidence>
<gene>
    <name evidence="6" type="ORF">AMJ39_05705</name>
</gene>
<dbReference type="InterPro" id="IPR026565">
    <property type="entry name" value="PPDK_reg"/>
</dbReference>
<evidence type="ECO:0000256" key="1">
    <source>
        <dbReference type="ARBA" id="ARBA00022527"/>
    </source>
</evidence>
<comment type="catalytic activity">
    <reaction evidence="5">
        <text>N(tele)-phospho-L-histidyl/O-phospho-L-threonyl-[pyruvate, phosphate dikinase] + phosphate + H(+) = N(tele)-phospho-L-histidyl/L-threonyl-[pyruvate, phosphate dikinase] + diphosphate</text>
        <dbReference type="Rhea" id="RHEA:43696"/>
        <dbReference type="Rhea" id="RHEA-COMP:10650"/>
        <dbReference type="Rhea" id="RHEA-COMP:10651"/>
        <dbReference type="ChEBI" id="CHEBI:15378"/>
        <dbReference type="ChEBI" id="CHEBI:30013"/>
        <dbReference type="ChEBI" id="CHEBI:33019"/>
        <dbReference type="ChEBI" id="CHEBI:43474"/>
        <dbReference type="ChEBI" id="CHEBI:61977"/>
        <dbReference type="ChEBI" id="CHEBI:83586"/>
        <dbReference type="EC" id="2.7.4.27"/>
    </reaction>
</comment>
<dbReference type="STRING" id="1703770.AMJ39_05705"/>
<dbReference type="EMBL" id="LIZS01000029">
    <property type="protein sequence ID" value="KPJ53147.1"/>
    <property type="molecule type" value="Genomic_DNA"/>
</dbReference>
<keyword evidence="1 5" id="KW-0723">Serine/threonine-protein kinase</keyword>
<comment type="caution">
    <text evidence="6">The sequence shown here is derived from an EMBL/GenBank/DDBJ whole genome shotgun (WGS) entry which is preliminary data.</text>
</comment>
<dbReference type="GO" id="GO:0004674">
    <property type="term" value="F:protein serine/threonine kinase activity"/>
    <property type="evidence" value="ECO:0007669"/>
    <property type="project" value="UniProtKB-UniRule"/>
</dbReference>
<evidence type="ECO:0000313" key="7">
    <source>
        <dbReference type="Proteomes" id="UP000052008"/>
    </source>
</evidence>
<organism evidence="6 7">
    <name type="scientific">candidate division TA06 bacterium DG_24</name>
    <dbReference type="NCBI Taxonomy" id="1703770"/>
    <lineage>
        <taxon>Bacteria</taxon>
        <taxon>Bacteria division TA06</taxon>
    </lineage>
</organism>
<comment type="similarity">
    <text evidence="5">Belongs to the pyruvate, phosphate/water dikinase regulatory protein family. PDRP subfamily.</text>
</comment>
<protein>
    <recommendedName>
        <fullName evidence="5">Putative pyruvate, phosphate dikinase regulatory protein</fullName>
        <shortName evidence="5">PPDK regulatory protein</shortName>
        <ecNumber evidence="5">2.7.11.32</ecNumber>
        <ecNumber evidence="5">2.7.4.27</ecNumber>
    </recommendedName>
</protein>
<dbReference type="PANTHER" id="PTHR31756:SF3">
    <property type="entry name" value="PYRUVATE, PHOSPHATE DIKINASE REGULATORY PROTEIN 1, CHLOROPLASTIC"/>
    <property type="match status" value="1"/>
</dbReference>
<accession>A0A0S7WSN5</accession>
<comment type="function">
    <text evidence="5">Bifunctional serine/threonine kinase and phosphorylase involved in the regulation of the pyruvate, phosphate dikinase (PPDK) by catalyzing its phosphorylation/dephosphorylation.</text>
</comment>
<dbReference type="AlphaFoldDB" id="A0A0S7WSN5"/>
<dbReference type="NCBIfam" id="NF003742">
    <property type="entry name" value="PRK05339.1"/>
    <property type="match status" value="1"/>
</dbReference>
<keyword evidence="2 5" id="KW-0808">Transferase</keyword>
<comment type="catalytic activity">
    <reaction evidence="5">
        <text>N(tele)-phospho-L-histidyl/L-threonyl-[pyruvate, phosphate dikinase] + ADP = N(tele)-phospho-L-histidyl/O-phospho-L-threonyl-[pyruvate, phosphate dikinase] + AMP + H(+)</text>
        <dbReference type="Rhea" id="RHEA:43692"/>
        <dbReference type="Rhea" id="RHEA-COMP:10650"/>
        <dbReference type="Rhea" id="RHEA-COMP:10651"/>
        <dbReference type="ChEBI" id="CHEBI:15378"/>
        <dbReference type="ChEBI" id="CHEBI:30013"/>
        <dbReference type="ChEBI" id="CHEBI:61977"/>
        <dbReference type="ChEBI" id="CHEBI:83586"/>
        <dbReference type="ChEBI" id="CHEBI:456215"/>
        <dbReference type="ChEBI" id="CHEBI:456216"/>
        <dbReference type="EC" id="2.7.11.32"/>
    </reaction>
</comment>
<dbReference type="PANTHER" id="PTHR31756">
    <property type="entry name" value="PYRUVATE, PHOSPHATE DIKINASE REGULATORY PROTEIN 1, CHLOROPLASTIC"/>
    <property type="match status" value="1"/>
</dbReference>
<dbReference type="Pfam" id="PF03618">
    <property type="entry name" value="Kinase-PPPase"/>
    <property type="match status" value="1"/>
</dbReference>
<dbReference type="EC" id="2.7.11.32" evidence="5"/>
<name>A0A0S7WSN5_UNCT6</name>
<dbReference type="GO" id="GO:0016776">
    <property type="term" value="F:phosphotransferase activity, phosphate group as acceptor"/>
    <property type="evidence" value="ECO:0007669"/>
    <property type="project" value="UniProtKB-UniRule"/>
</dbReference>
<evidence type="ECO:0000256" key="2">
    <source>
        <dbReference type="ARBA" id="ARBA00022679"/>
    </source>
</evidence>
<proteinExistence type="inferred from homology"/>